<reference evidence="2 3" key="1">
    <citation type="submission" date="2019-05" db="EMBL/GenBank/DDBJ databases">
        <authorList>
            <consortium name="Pathogen Informatics"/>
        </authorList>
    </citation>
    <scope>NUCLEOTIDE SEQUENCE [LARGE SCALE GENOMIC DNA]</scope>
    <source>
        <strain evidence="2 3">NCTC503</strain>
    </source>
</reference>
<keyword evidence="1" id="KW-1133">Transmembrane helix</keyword>
<dbReference type="AlphaFoldDB" id="A0A4U9QXS0"/>
<organism evidence="2 3">
    <name type="scientific">Hathewaya histolytica</name>
    <name type="common">Clostridium histolyticum</name>
    <dbReference type="NCBI Taxonomy" id="1498"/>
    <lineage>
        <taxon>Bacteria</taxon>
        <taxon>Bacillati</taxon>
        <taxon>Bacillota</taxon>
        <taxon>Clostridia</taxon>
        <taxon>Eubacteriales</taxon>
        <taxon>Clostridiaceae</taxon>
        <taxon>Hathewaya</taxon>
    </lineage>
</organism>
<evidence type="ECO:0000256" key="1">
    <source>
        <dbReference type="SAM" id="Phobius"/>
    </source>
</evidence>
<keyword evidence="1" id="KW-0472">Membrane</keyword>
<evidence type="ECO:0000313" key="2">
    <source>
        <dbReference type="EMBL" id="VTQ83654.1"/>
    </source>
</evidence>
<dbReference type="RefSeq" id="WP_171011948.1">
    <property type="nucleotide sequence ID" value="NZ_CBCRUQ010000008.1"/>
</dbReference>
<dbReference type="KEGG" id="hhw:NCTC503_00393"/>
<feature type="transmembrane region" description="Helical" evidence="1">
    <location>
        <begin position="30"/>
        <end position="49"/>
    </location>
</feature>
<keyword evidence="3" id="KW-1185">Reference proteome</keyword>
<proteinExistence type="predicted"/>
<accession>A0A4U9QXS0</accession>
<name>A0A4U9QXS0_HATHI</name>
<dbReference type="Proteomes" id="UP000308489">
    <property type="component" value="Chromosome 1"/>
</dbReference>
<protein>
    <submittedName>
        <fullName evidence="2">Uncharacterized protein</fullName>
    </submittedName>
</protein>
<sequence length="53" mass="6383">MMNFKKVLLIICIIVNTFILLLFLKDKKYSYIAIVLYNYYICISGLRFLKDKK</sequence>
<evidence type="ECO:0000313" key="3">
    <source>
        <dbReference type="Proteomes" id="UP000308489"/>
    </source>
</evidence>
<gene>
    <name evidence="2" type="ORF">NCTC503_00393</name>
</gene>
<dbReference type="EMBL" id="LR590481">
    <property type="protein sequence ID" value="VTQ83654.1"/>
    <property type="molecule type" value="Genomic_DNA"/>
</dbReference>
<keyword evidence="1" id="KW-0812">Transmembrane</keyword>
<feature type="transmembrane region" description="Helical" evidence="1">
    <location>
        <begin position="7"/>
        <end position="24"/>
    </location>
</feature>